<evidence type="ECO:0000313" key="1">
    <source>
        <dbReference type="EMBL" id="KAG6943994.1"/>
    </source>
</evidence>
<dbReference type="EMBL" id="JAENGZ010002353">
    <property type="protein sequence ID" value="KAG6943994.1"/>
    <property type="molecule type" value="Genomic_DNA"/>
</dbReference>
<accession>A0A8T1TQM4</accession>
<proteinExistence type="predicted"/>
<dbReference type="AlphaFoldDB" id="A0A8T1TQM4"/>
<evidence type="ECO:0000313" key="2">
    <source>
        <dbReference type="Proteomes" id="UP000688947"/>
    </source>
</evidence>
<dbReference type="Proteomes" id="UP000688947">
    <property type="component" value="Unassembled WGS sequence"/>
</dbReference>
<name>A0A8T1TQM4_9STRA</name>
<organism evidence="1 2">
    <name type="scientific">Phytophthora cactorum</name>
    <dbReference type="NCBI Taxonomy" id="29920"/>
    <lineage>
        <taxon>Eukaryota</taxon>
        <taxon>Sar</taxon>
        <taxon>Stramenopiles</taxon>
        <taxon>Oomycota</taxon>
        <taxon>Peronosporomycetes</taxon>
        <taxon>Peronosporales</taxon>
        <taxon>Peronosporaceae</taxon>
        <taxon>Phytophthora</taxon>
    </lineage>
</organism>
<protein>
    <submittedName>
        <fullName evidence="1">Uncharacterized protein</fullName>
    </submittedName>
</protein>
<reference evidence="1" key="1">
    <citation type="submission" date="2021-01" db="EMBL/GenBank/DDBJ databases">
        <title>Phytophthora aleatoria, a newly-described species from Pinus radiata is distinct from Phytophthora cactorum isolates based on comparative genomics.</title>
        <authorList>
            <person name="Mcdougal R."/>
            <person name="Panda P."/>
            <person name="Williams N."/>
            <person name="Studholme D.J."/>
        </authorList>
    </citation>
    <scope>NUCLEOTIDE SEQUENCE</scope>
    <source>
        <strain evidence="1">NZFS 3830</strain>
    </source>
</reference>
<comment type="caution">
    <text evidence="1">The sequence shown here is derived from an EMBL/GenBank/DDBJ whole genome shotgun (WGS) entry which is preliminary data.</text>
</comment>
<gene>
    <name evidence="1" type="ORF">JG687_00018118</name>
</gene>
<sequence length="94" mass="10750">MMLRELMAVHIQEARSLRCMLKRRDKINMLGTVLGVEHFLEPPSTGPLPSVTQAGHKHSSGYHLKLTPYTLWPNPCSWKRACRVSRILVENAEQ</sequence>